<feature type="compositionally biased region" description="Polar residues" evidence="1">
    <location>
        <begin position="50"/>
        <end position="64"/>
    </location>
</feature>
<feature type="region of interest" description="Disordered" evidence="1">
    <location>
        <begin position="1"/>
        <end position="26"/>
    </location>
</feature>
<gene>
    <name evidence="2" type="ORF">BN2614_LOCUS1</name>
</gene>
<name>A0A9X9PUM6_GULGU</name>
<dbReference type="AlphaFoldDB" id="A0A9X9PUM6"/>
<dbReference type="EMBL" id="CYRY02002439">
    <property type="protein sequence ID" value="VCW67119.1"/>
    <property type="molecule type" value="Genomic_DNA"/>
</dbReference>
<keyword evidence="3" id="KW-1185">Reference proteome</keyword>
<organism evidence="2 3">
    <name type="scientific">Gulo gulo</name>
    <name type="common">Wolverine</name>
    <name type="synonym">Gluton</name>
    <dbReference type="NCBI Taxonomy" id="48420"/>
    <lineage>
        <taxon>Eukaryota</taxon>
        <taxon>Metazoa</taxon>
        <taxon>Chordata</taxon>
        <taxon>Craniata</taxon>
        <taxon>Vertebrata</taxon>
        <taxon>Euteleostomi</taxon>
        <taxon>Mammalia</taxon>
        <taxon>Eutheria</taxon>
        <taxon>Laurasiatheria</taxon>
        <taxon>Carnivora</taxon>
        <taxon>Caniformia</taxon>
        <taxon>Musteloidea</taxon>
        <taxon>Mustelidae</taxon>
        <taxon>Guloninae</taxon>
        <taxon>Gulo</taxon>
    </lineage>
</organism>
<feature type="region of interest" description="Disordered" evidence="1">
    <location>
        <begin position="41"/>
        <end position="64"/>
    </location>
</feature>
<accession>A0A9X9PUM6</accession>
<evidence type="ECO:0000256" key="1">
    <source>
        <dbReference type="SAM" id="MobiDB-lite"/>
    </source>
</evidence>
<evidence type="ECO:0000313" key="3">
    <source>
        <dbReference type="Proteomes" id="UP000269945"/>
    </source>
</evidence>
<reference evidence="2 3" key="1">
    <citation type="submission" date="2018-10" db="EMBL/GenBank/DDBJ databases">
        <authorList>
            <person name="Ekblom R."/>
            <person name="Jareborg N."/>
        </authorList>
    </citation>
    <scope>NUCLEOTIDE SEQUENCE [LARGE SCALE GENOMIC DNA]</scope>
    <source>
        <tissue evidence="2">Muscle</tissue>
    </source>
</reference>
<comment type="caution">
    <text evidence="2">The sequence shown here is derived from an EMBL/GenBank/DDBJ whole genome shotgun (WGS) entry which is preliminary data.</text>
</comment>
<protein>
    <submittedName>
        <fullName evidence="2">Uncharacterized protein</fullName>
    </submittedName>
</protein>
<proteinExistence type="predicted"/>
<dbReference type="Proteomes" id="UP000269945">
    <property type="component" value="Unassembled WGS sequence"/>
</dbReference>
<feature type="non-terminal residue" evidence="2">
    <location>
        <position position="84"/>
    </location>
</feature>
<sequence>MCPSQTRAPTPASGHASSRQVPPSPEFLPALRATLHAATLPVGEPGDWCGTQTSLAHPEAPSTSPLDRFQVQVLLLPRGVVGPH</sequence>
<evidence type="ECO:0000313" key="2">
    <source>
        <dbReference type="EMBL" id="VCW67119.1"/>
    </source>
</evidence>